<dbReference type="GO" id="GO:0003682">
    <property type="term" value="F:chromatin binding"/>
    <property type="evidence" value="ECO:0000318"/>
    <property type="project" value="GO_Central"/>
</dbReference>
<evidence type="ECO:0000256" key="2">
    <source>
        <dbReference type="ARBA" id="ARBA00022737"/>
    </source>
</evidence>
<gene>
    <name evidence="11" type="ORF">SNOG_04649</name>
</gene>
<dbReference type="SMART" id="SM00297">
    <property type="entry name" value="BROMO"/>
    <property type="match status" value="2"/>
</dbReference>
<dbReference type="PRINTS" id="PR00503">
    <property type="entry name" value="BROMODOMAIN"/>
</dbReference>
<keyword evidence="7" id="KW-0539">Nucleus</keyword>
<dbReference type="FunFam" id="1.20.920.10:FF:000083">
    <property type="entry name" value="WGS project CABT00000000 data, contig 2.8"/>
    <property type="match status" value="1"/>
</dbReference>
<keyword evidence="3" id="KW-0156">Chromatin regulator</keyword>
<dbReference type="GO" id="GO:0016586">
    <property type="term" value="C:RSC-type complex"/>
    <property type="evidence" value="ECO:0000318"/>
    <property type="project" value="GO_Central"/>
</dbReference>
<evidence type="ECO:0000256" key="3">
    <source>
        <dbReference type="ARBA" id="ARBA00022853"/>
    </source>
</evidence>
<evidence type="ECO:0000256" key="1">
    <source>
        <dbReference type="ARBA" id="ARBA00004123"/>
    </source>
</evidence>
<evidence type="ECO:0000256" key="4">
    <source>
        <dbReference type="ARBA" id="ARBA00023015"/>
    </source>
</evidence>
<keyword evidence="5 8" id="KW-0103">Bromodomain</keyword>
<dbReference type="EMBL" id="CH445330">
    <property type="protein sequence ID" value="EAT88409.2"/>
    <property type="molecule type" value="Genomic_DNA"/>
</dbReference>
<name>Q0UUB5_PHANO</name>
<evidence type="ECO:0000256" key="9">
    <source>
        <dbReference type="SAM" id="MobiDB-lite"/>
    </source>
</evidence>
<keyword evidence="2" id="KW-0677">Repeat</keyword>
<evidence type="ECO:0000313" key="12">
    <source>
        <dbReference type="Proteomes" id="UP000001055"/>
    </source>
</evidence>
<comment type="subcellular location">
    <subcellularLocation>
        <location evidence="1">Nucleus</location>
    </subcellularLocation>
</comment>
<dbReference type="KEGG" id="pno:SNOG_04649"/>
<dbReference type="PANTHER" id="PTHR16062">
    <property type="entry name" value="SWI/SNF-RELATED"/>
    <property type="match status" value="1"/>
</dbReference>
<dbReference type="GO" id="GO:0006338">
    <property type="term" value="P:chromatin remodeling"/>
    <property type="evidence" value="ECO:0000318"/>
    <property type="project" value="GO_Central"/>
</dbReference>
<feature type="region of interest" description="Disordered" evidence="9">
    <location>
        <begin position="172"/>
        <end position="208"/>
    </location>
</feature>
<dbReference type="InterPro" id="IPR037382">
    <property type="entry name" value="Rsc/polybromo"/>
</dbReference>
<proteinExistence type="predicted"/>
<dbReference type="Proteomes" id="UP000001055">
    <property type="component" value="Unassembled WGS sequence"/>
</dbReference>
<feature type="domain" description="Bromo" evidence="10">
    <location>
        <begin position="266"/>
        <end position="345"/>
    </location>
</feature>
<dbReference type="Pfam" id="PF00439">
    <property type="entry name" value="Bromodomain"/>
    <property type="match status" value="1"/>
</dbReference>
<keyword evidence="6" id="KW-0804">Transcription</keyword>
<evidence type="ECO:0000313" key="11">
    <source>
        <dbReference type="EMBL" id="EAT88409.2"/>
    </source>
</evidence>
<dbReference type="PANTHER" id="PTHR16062:SF19">
    <property type="entry name" value="PROTEIN POLYBROMO-1"/>
    <property type="match status" value="1"/>
</dbReference>
<dbReference type="Gene3D" id="1.20.920.10">
    <property type="entry name" value="Bromodomain-like"/>
    <property type="match status" value="2"/>
</dbReference>
<keyword evidence="4" id="KW-0805">Transcription regulation</keyword>
<feature type="region of interest" description="Disordered" evidence="9">
    <location>
        <begin position="1"/>
        <end position="53"/>
    </location>
</feature>
<reference evidence="12" key="1">
    <citation type="journal article" date="2007" name="Plant Cell">
        <title>Dothideomycete-plant interactions illuminated by genome sequencing and EST analysis of the wheat pathogen Stagonospora nodorum.</title>
        <authorList>
            <person name="Hane J.K."/>
            <person name="Lowe R.G."/>
            <person name="Solomon P.S."/>
            <person name="Tan K.C."/>
            <person name="Schoch C.L."/>
            <person name="Spatafora J.W."/>
            <person name="Crous P.W."/>
            <person name="Kodira C."/>
            <person name="Birren B.W."/>
            <person name="Galagan J.E."/>
            <person name="Torriani S.F."/>
            <person name="McDonald B.A."/>
            <person name="Oliver R.P."/>
        </authorList>
    </citation>
    <scope>NUCLEOTIDE SEQUENCE [LARGE SCALE GENOMIC DNA]</scope>
    <source>
        <strain evidence="12">SN15 / ATCC MYA-4574 / FGSC 10173</strain>
    </source>
</reference>
<accession>Q0UUB5</accession>
<organism evidence="11 12">
    <name type="scientific">Phaeosphaeria nodorum (strain SN15 / ATCC MYA-4574 / FGSC 10173)</name>
    <name type="common">Glume blotch fungus</name>
    <name type="synonym">Parastagonospora nodorum</name>
    <dbReference type="NCBI Taxonomy" id="321614"/>
    <lineage>
        <taxon>Eukaryota</taxon>
        <taxon>Fungi</taxon>
        <taxon>Dikarya</taxon>
        <taxon>Ascomycota</taxon>
        <taxon>Pezizomycotina</taxon>
        <taxon>Dothideomycetes</taxon>
        <taxon>Pleosporomycetidae</taxon>
        <taxon>Pleosporales</taxon>
        <taxon>Pleosporineae</taxon>
        <taxon>Phaeosphaeriaceae</taxon>
        <taxon>Parastagonospora</taxon>
    </lineage>
</organism>
<dbReference type="SUPFAM" id="SSF47370">
    <property type="entry name" value="Bromodomain"/>
    <property type="match status" value="2"/>
</dbReference>
<dbReference type="InterPro" id="IPR054551">
    <property type="entry name" value="RSC4_Ig-like"/>
</dbReference>
<dbReference type="InterPro" id="IPR036427">
    <property type="entry name" value="Bromodomain-like_sf"/>
</dbReference>
<feature type="region of interest" description="Disordered" evidence="9">
    <location>
        <begin position="368"/>
        <end position="414"/>
    </location>
</feature>
<protein>
    <recommendedName>
        <fullName evidence="10">Bromo domain-containing protein</fullName>
    </recommendedName>
</protein>
<evidence type="ECO:0000256" key="6">
    <source>
        <dbReference type="ARBA" id="ARBA00023163"/>
    </source>
</evidence>
<evidence type="ECO:0000259" key="10">
    <source>
        <dbReference type="PROSITE" id="PS50014"/>
    </source>
</evidence>
<feature type="compositionally biased region" description="Polar residues" evidence="9">
    <location>
        <begin position="490"/>
        <end position="512"/>
    </location>
</feature>
<feature type="region of interest" description="Disordered" evidence="9">
    <location>
        <begin position="430"/>
        <end position="544"/>
    </location>
</feature>
<feature type="compositionally biased region" description="Polar residues" evidence="9">
    <location>
        <begin position="529"/>
        <end position="544"/>
    </location>
</feature>
<dbReference type="STRING" id="321614.Q0UUB5"/>
<dbReference type="VEuPathDB" id="FungiDB:JI435_046490"/>
<evidence type="ECO:0000256" key="5">
    <source>
        <dbReference type="ARBA" id="ARBA00023117"/>
    </source>
</evidence>
<evidence type="ECO:0000256" key="7">
    <source>
        <dbReference type="ARBA" id="ARBA00023242"/>
    </source>
</evidence>
<dbReference type="InParanoid" id="Q0UUB5"/>
<feature type="compositionally biased region" description="Polar residues" evidence="9">
    <location>
        <begin position="398"/>
        <end position="413"/>
    </location>
</feature>
<dbReference type="GeneID" id="5971930"/>
<evidence type="ECO:0000256" key="8">
    <source>
        <dbReference type="PROSITE-ProRule" id="PRU00035"/>
    </source>
</evidence>
<dbReference type="RefSeq" id="XP_001795062.1">
    <property type="nucleotide sequence ID" value="XM_001795010.1"/>
</dbReference>
<dbReference type="PROSITE" id="PS50014">
    <property type="entry name" value="BROMODOMAIN_2"/>
    <property type="match status" value="2"/>
</dbReference>
<dbReference type="eggNOG" id="KOG0386">
    <property type="taxonomic scope" value="Eukaryota"/>
</dbReference>
<feature type="domain" description="Bromo" evidence="10">
    <location>
        <begin position="98"/>
        <end position="145"/>
    </location>
</feature>
<dbReference type="AlphaFoldDB" id="Q0UUB5"/>
<sequence length="731" mass="78801">MESAAKRKAASAAMGDGDGRPAKRQKVPVRAAPQGVESIVGGGPRGASSVGRDAGWLLDGTRRLGVQGESNANVETVETTTAKGLQFLDTLKQAKDKTGRPIAVHFLTLPSKAELPEYYEHIKLPIAIDTIENSNVYNDAERLRKTASNWMTKHNPAYRTNNSYVAVATPIPGEENSQPGKPIPRIASTPRTAHSPAATPDTFDRPRRAAAAAAAAQATPAPSRLRQSASLTHEDVEDNPDFDGKTFQQAQEQIVRELIDYVEPESGLPIFAPFLNLPSRSLKDYYAIIKEPMSLAAIKKKVQGVIGRDQPTGQTLFKSWDAFEDSMSLIWKNARDYNEDGSDIYNVSLEMENQEFFYKRLAEAKAKVDEPAQPKLKLNMSTSTPAPKQQLKLKLRQSPASDRNTPGARSSATPGVIVDSDALLRQQRHVRDSMHAPNSARASPQAKVGTPVPSSNPFSGSKGAAAVLPPLTAQARTAGSPPAVNGVKQDMQSPALSAIRPSSTASDGQAQRLSVPAHTPHASMAPPRTSGSPYPNGNAGQAAMTNGHIQQPTYYVPPSALRENTFRKTPLKSLDEALIPKITLNTHPALNLPKPWSVDIPANKQKTEHSVTVAVSPVHSYLQITPKVPIALTNRLYRIFVLVNGNKTLEVNRVPVTAGINGSSPGPGIESGKKKGEPVFEAKLVGGVNRIDVEIVAEKDRKDGSEPNGSKGDIEVEKCTIFLHLMRQSSY</sequence>
<dbReference type="HOGENOM" id="CLU_012767_0_0_1"/>
<dbReference type="Pfam" id="PF22994">
    <property type="entry name" value="RSC4_Ig_like"/>
    <property type="match status" value="1"/>
</dbReference>
<dbReference type="CDD" id="cd04369">
    <property type="entry name" value="Bromodomain"/>
    <property type="match status" value="1"/>
</dbReference>
<dbReference type="InterPro" id="IPR001487">
    <property type="entry name" value="Bromodomain"/>
</dbReference>
<dbReference type="GO" id="GO:0006368">
    <property type="term" value="P:transcription elongation by RNA polymerase II"/>
    <property type="evidence" value="ECO:0000318"/>
    <property type="project" value="GO_Central"/>
</dbReference>